<sequence length="162" mass="17780">MSSHTSTAQVDTSITVPSLQLNFSDPEVVAALKAFVHPHSKSTWILLQYSSEINALTLAGTGEEEAGEEALRSLRDELSDAHVMYGCVRVSVVGGGERSKTAFVVWVPAGVPTVIKGMVHHHIKSVSEFMRPYHLQIDARETSDLDFETVHDRCERSAGARY</sequence>
<dbReference type="Gene3D" id="3.40.20.10">
    <property type="entry name" value="Severin"/>
    <property type="match status" value="1"/>
</dbReference>
<dbReference type="InterPro" id="IPR029006">
    <property type="entry name" value="ADF-H/Gelsolin-like_dom_sf"/>
</dbReference>
<dbReference type="GO" id="GO:0030833">
    <property type="term" value="P:regulation of actin filament polymerization"/>
    <property type="evidence" value="ECO:0007669"/>
    <property type="project" value="TreeGrafter"/>
</dbReference>
<proteinExistence type="predicted"/>
<dbReference type="SUPFAM" id="SSF55753">
    <property type="entry name" value="Actin depolymerizing proteins"/>
    <property type="match status" value="1"/>
</dbReference>
<dbReference type="RefSeq" id="XP_009493446.1">
    <property type="nucleotide sequence ID" value="XM_009495171.1"/>
</dbReference>
<dbReference type="PANTHER" id="PTHR10829">
    <property type="entry name" value="CORTACTIN AND DREBRIN"/>
    <property type="match status" value="1"/>
</dbReference>
<evidence type="ECO:0000259" key="1">
    <source>
        <dbReference type="PROSITE" id="PS51263"/>
    </source>
</evidence>
<name>A0A058ZD60_FONAL</name>
<evidence type="ECO:0000313" key="2">
    <source>
        <dbReference type="EMBL" id="KCV71868.1"/>
    </source>
</evidence>
<feature type="domain" description="ADF-H" evidence="1">
    <location>
        <begin position="20"/>
        <end position="155"/>
    </location>
</feature>
<dbReference type="GO" id="GO:0005884">
    <property type="term" value="C:actin filament"/>
    <property type="evidence" value="ECO:0007669"/>
    <property type="project" value="TreeGrafter"/>
</dbReference>
<protein>
    <recommendedName>
        <fullName evidence="1">ADF-H domain-containing protein</fullName>
    </recommendedName>
</protein>
<evidence type="ECO:0000313" key="3">
    <source>
        <dbReference type="Proteomes" id="UP000030693"/>
    </source>
</evidence>
<keyword evidence="3" id="KW-1185">Reference proteome</keyword>
<dbReference type="PROSITE" id="PS51263">
    <property type="entry name" value="ADF_H"/>
    <property type="match status" value="1"/>
</dbReference>
<accession>A0A058ZD60</accession>
<dbReference type="GeneID" id="20526007"/>
<dbReference type="SMART" id="SM00102">
    <property type="entry name" value="ADF"/>
    <property type="match status" value="1"/>
</dbReference>
<dbReference type="PANTHER" id="PTHR10829:SF25">
    <property type="entry name" value="DREBRIN-LIKE PROTEIN"/>
    <property type="match status" value="1"/>
</dbReference>
<dbReference type="GO" id="GO:0030427">
    <property type="term" value="C:site of polarized growth"/>
    <property type="evidence" value="ECO:0007669"/>
    <property type="project" value="TreeGrafter"/>
</dbReference>
<dbReference type="eggNOG" id="KOG3655">
    <property type="taxonomic scope" value="Eukaryota"/>
</dbReference>
<reference evidence="2" key="1">
    <citation type="submission" date="2013-04" db="EMBL/GenBank/DDBJ databases">
        <title>The Genome Sequence of Fonticula alba ATCC 38817.</title>
        <authorList>
            <consortium name="The Broad Institute Genomics Platform"/>
            <person name="Russ C."/>
            <person name="Cuomo C."/>
            <person name="Burger G."/>
            <person name="Gray M.W."/>
            <person name="Holland P.W.H."/>
            <person name="King N."/>
            <person name="Lang F.B.F."/>
            <person name="Roger A.J."/>
            <person name="Ruiz-Trillo I."/>
            <person name="Brown M."/>
            <person name="Walker B."/>
            <person name="Young S."/>
            <person name="Zeng Q."/>
            <person name="Gargeya S."/>
            <person name="Fitzgerald M."/>
            <person name="Haas B."/>
            <person name="Abouelleil A."/>
            <person name="Allen A.W."/>
            <person name="Alvarado L."/>
            <person name="Arachchi H.M."/>
            <person name="Berlin A.M."/>
            <person name="Chapman S.B."/>
            <person name="Gainer-Dewar J."/>
            <person name="Goldberg J."/>
            <person name="Griggs A."/>
            <person name="Gujja S."/>
            <person name="Hansen M."/>
            <person name="Howarth C."/>
            <person name="Imamovic A."/>
            <person name="Ireland A."/>
            <person name="Larimer J."/>
            <person name="McCowan C."/>
            <person name="Murphy C."/>
            <person name="Pearson M."/>
            <person name="Poon T.W."/>
            <person name="Priest M."/>
            <person name="Roberts A."/>
            <person name="Saif S."/>
            <person name="Shea T."/>
            <person name="Sisk P."/>
            <person name="Sykes S."/>
            <person name="Wortman J."/>
            <person name="Nusbaum C."/>
            <person name="Birren B."/>
        </authorList>
    </citation>
    <scope>NUCLEOTIDE SEQUENCE [LARGE SCALE GENOMIC DNA]</scope>
    <source>
        <strain evidence="2">ATCC 38817</strain>
    </source>
</reference>
<organism evidence="2">
    <name type="scientific">Fonticula alba</name>
    <name type="common">Slime mold</name>
    <dbReference type="NCBI Taxonomy" id="691883"/>
    <lineage>
        <taxon>Eukaryota</taxon>
        <taxon>Rotosphaerida</taxon>
        <taxon>Fonticulaceae</taxon>
        <taxon>Fonticula</taxon>
    </lineage>
</organism>
<dbReference type="AlphaFoldDB" id="A0A058ZD60"/>
<dbReference type="EMBL" id="KB932202">
    <property type="protein sequence ID" value="KCV71868.1"/>
    <property type="molecule type" value="Genomic_DNA"/>
</dbReference>
<dbReference type="STRING" id="691883.A0A058ZD60"/>
<dbReference type="GO" id="GO:0030864">
    <property type="term" value="C:cortical actin cytoskeleton"/>
    <property type="evidence" value="ECO:0007669"/>
    <property type="project" value="TreeGrafter"/>
</dbReference>
<dbReference type="InterPro" id="IPR002108">
    <property type="entry name" value="ADF-H"/>
</dbReference>
<dbReference type="GO" id="GO:0051015">
    <property type="term" value="F:actin filament binding"/>
    <property type="evidence" value="ECO:0007669"/>
    <property type="project" value="TreeGrafter"/>
</dbReference>
<dbReference type="Pfam" id="PF00241">
    <property type="entry name" value="Cofilin_ADF"/>
    <property type="match status" value="1"/>
</dbReference>
<dbReference type="Proteomes" id="UP000030693">
    <property type="component" value="Unassembled WGS sequence"/>
</dbReference>
<dbReference type="OrthoDB" id="5971719at2759"/>
<gene>
    <name evidence="2" type="ORF">H696_01282</name>
</gene>